<feature type="compositionally biased region" description="Basic and acidic residues" evidence="1">
    <location>
        <begin position="52"/>
        <end position="64"/>
    </location>
</feature>
<evidence type="ECO:0000256" key="1">
    <source>
        <dbReference type="SAM" id="MobiDB-lite"/>
    </source>
</evidence>
<proteinExistence type="predicted"/>
<evidence type="ECO:0000313" key="2">
    <source>
        <dbReference type="EMBL" id="TMR41518.1"/>
    </source>
</evidence>
<feature type="compositionally biased region" description="Gly residues" evidence="1">
    <location>
        <begin position="147"/>
        <end position="161"/>
    </location>
</feature>
<reference evidence="2 3" key="1">
    <citation type="submission" date="2019-05" db="EMBL/GenBank/DDBJ databases">
        <title>Draft genome sequence of Actinomadura geliboluensis A8036.</title>
        <authorList>
            <person name="Saricaoglu S."/>
            <person name="Isik K."/>
        </authorList>
    </citation>
    <scope>NUCLEOTIDE SEQUENCE [LARGE SCALE GENOMIC DNA]</scope>
    <source>
        <strain evidence="2 3">A8036</strain>
    </source>
</reference>
<dbReference type="RefSeq" id="WP_138634884.1">
    <property type="nucleotide sequence ID" value="NZ_VCKZ01000020.1"/>
</dbReference>
<dbReference type="OrthoDB" id="3544256at2"/>
<name>A0A5S4H8D7_9ACTN</name>
<evidence type="ECO:0000313" key="3">
    <source>
        <dbReference type="Proteomes" id="UP000305238"/>
    </source>
</evidence>
<protein>
    <submittedName>
        <fullName evidence="2">Uncharacterized protein</fullName>
    </submittedName>
</protein>
<feature type="region of interest" description="Disordered" evidence="1">
    <location>
        <begin position="1"/>
        <end position="64"/>
    </location>
</feature>
<organism evidence="2 3">
    <name type="scientific">Actinomadura geliboluensis</name>
    <dbReference type="NCBI Taxonomy" id="882440"/>
    <lineage>
        <taxon>Bacteria</taxon>
        <taxon>Bacillati</taxon>
        <taxon>Actinomycetota</taxon>
        <taxon>Actinomycetes</taxon>
        <taxon>Streptosporangiales</taxon>
        <taxon>Thermomonosporaceae</taxon>
        <taxon>Actinomadura</taxon>
    </lineage>
</organism>
<feature type="compositionally biased region" description="Low complexity" evidence="1">
    <location>
        <begin position="12"/>
        <end position="25"/>
    </location>
</feature>
<comment type="caution">
    <text evidence="2">The sequence shown here is derived from an EMBL/GenBank/DDBJ whole genome shotgun (WGS) entry which is preliminary data.</text>
</comment>
<dbReference type="EMBL" id="VCKZ01000020">
    <property type="protein sequence ID" value="TMR41518.1"/>
    <property type="molecule type" value="Genomic_DNA"/>
</dbReference>
<keyword evidence="3" id="KW-1185">Reference proteome</keyword>
<dbReference type="Proteomes" id="UP000305238">
    <property type="component" value="Unassembled WGS sequence"/>
</dbReference>
<sequence>MTATEHTEETMTEQQTEQIEQQTEQAPPAEGTQEASTPDVEPTGDALEGEQDGGKASREAAKYRTQLREAQARLEETGGRLAAFQRAEVVRLAGESLADGTDLFLHRGDDLSPYLSEDGTVDAEKVKTAVRELVQERSYLTGTRFQGRGGGGPQGSGGIHFGGKPVREPAPPRIGAIFDRPAS</sequence>
<gene>
    <name evidence="2" type="ORF">ETD96_05215</name>
</gene>
<dbReference type="AlphaFoldDB" id="A0A5S4H8D7"/>
<feature type="region of interest" description="Disordered" evidence="1">
    <location>
        <begin position="143"/>
        <end position="183"/>
    </location>
</feature>
<accession>A0A5S4H8D7</accession>